<organism evidence="2 3">
    <name type="scientific">Limnovirga soli</name>
    <dbReference type="NCBI Taxonomy" id="2656915"/>
    <lineage>
        <taxon>Bacteria</taxon>
        <taxon>Pseudomonadati</taxon>
        <taxon>Bacteroidota</taxon>
        <taxon>Chitinophagia</taxon>
        <taxon>Chitinophagales</taxon>
        <taxon>Chitinophagaceae</taxon>
        <taxon>Limnovirga</taxon>
    </lineage>
</organism>
<evidence type="ECO:0000313" key="2">
    <source>
        <dbReference type="EMBL" id="NNV54375.1"/>
    </source>
</evidence>
<dbReference type="Pfam" id="PF13459">
    <property type="entry name" value="Fer4_15"/>
    <property type="match status" value="1"/>
</dbReference>
<dbReference type="Proteomes" id="UP000598971">
    <property type="component" value="Unassembled WGS sequence"/>
</dbReference>
<reference evidence="2" key="1">
    <citation type="submission" date="2019-10" db="EMBL/GenBank/DDBJ databases">
        <title>Draft genome sequence of Panacibacter sp. KCS-6.</title>
        <authorList>
            <person name="Yim K.J."/>
        </authorList>
    </citation>
    <scope>NUCLEOTIDE SEQUENCE</scope>
    <source>
        <strain evidence="2">KCS-6</strain>
    </source>
</reference>
<dbReference type="AlphaFoldDB" id="A0A8J8FAA1"/>
<feature type="domain" description="4Fe-4S ferredoxin-type" evidence="1">
    <location>
        <begin position="2"/>
        <end position="30"/>
    </location>
</feature>
<evidence type="ECO:0000259" key="1">
    <source>
        <dbReference type="PROSITE" id="PS51379"/>
    </source>
</evidence>
<gene>
    <name evidence="2" type="ORF">GD597_02815</name>
</gene>
<dbReference type="EMBL" id="WHPF01000002">
    <property type="protein sequence ID" value="NNV54375.1"/>
    <property type="molecule type" value="Genomic_DNA"/>
</dbReference>
<name>A0A8J8FAA1_9BACT</name>
<proteinExistence type="predicted"/>
<sequence length="73" mass="8218">MSKIIHYRNKCIGCGICQQQQPTLWRMSKKDGKATLIQAIEKKGIYQIAIPTHLLELTINVAKACPVNIIKIV</sequence>
<comment type="caution">
    <text evidence="2">The sequence shown here is derived from an EMBL/GenBank/DDBJ whole genome shotgun (WGS) entry which is preliminary data.</text>
</comment>
<accession>A0A8J8FAA1</accession>
<protein>
    <submittedName>
        <fullName evidence="2">Ferredoxin</fullName>
    </submittedName>
</protein>
<dbReference type="PROSITE" id="PS51379">
    <property type="entry name" value="4FE4S_FER_2"/>
    <property type="match status" value="1"/>
</dbReference>
<dbReference type="Gene3D" id="3.30.70.20">
    <property type="match status" value="1"/>
</dbReference>
<keyword evidence="3" id="KW-1185">Reference proteome</keyword>
<dbReference type="InterPro" id="IPR017896">
    <property type="entry name" value="4Fe4S_Fe-S-bd"/>
</dbReference>
<dbReference type="SUPFAM" id="SSF54862">
    <property type="entry name" value="4Fe-4S ferredoxins"/>
    <property type="match status" value="1"/>
</dbReference>
<dbReference type="RefSeq" id="WP_171606299.1">
    <property type="nucleotide sequence ID" value="NZ_WHPF01000002.1"/>
</dbReference>
<evidence type="ECO:0000313" key="3">
    <source>
        <dbReference type="Proteomes" id="UP000598971"/>
    </source>
</evidence>